<dbReference type="AlphaFoldDB" id="A0AAV6I3R1"/>
<accession>A0AAV6I3R1</accession>
<sequence>MGYNIVATKLRIIPFLKLEMGYILGGVGSGEVGMALVMTNMSKCFTFVSFIDGSFGMVCNLSHSHSGCSSTTLVG</sequence>
<evidence type="ECO:0000313" key="1">
    <source>
        <dbReference type="EMBL" id="KAG5523313.1"/>
    </source>
</evidence>
<gene>
    <name evidence="1" type="ORF">RHGRI_035208</name>
</gene>
<dbReference type="Proteomes" id="UP000823749">
    <property type="component" value="Chromosome 12"/>
</dbReference>
<organism evidence="1 2">
    <name type="scientific">Rhododendron griersonianum</name>
    <dbReference type="NCBI Taxonomy" id="479676"/>
    <lineage>
        <taxon>Eukaryota</taxon>
        <taxon>Viridiplantae</taxon>
        <taxon>Streptophyta</taxon>
        <taxon>Embryophyta</taxon>
        <taxon>Tracheophyta</taxon>
        <taxon>Spermatophyta</taxon>
        <taxon>Magnoliopsida</taxon>
        <taxon>eudicotyledons</taxon>
        <taxon>Gunneridae</taxon>
        <taxon>Pentapetalae</taxon>
        <taxon>asterids</taxon>
        <taxon>Ericales</taxon>
        <taxon>Ericaceae</taxon>
        <taxon>Ericoideae</taxon>
        <taxon>Rhodoreae</taxon>
        <taxon>Rhododendron</taxon>
    </lineage>
</organism>
<evidence type="ECO:0000313" key="2">
    <source>
        <dbReference type="Proteomes" id="UP000823749"/>
    </source>
</evidence>
<comment type="caution">
    <text evidence="1">The sequence shown here is derived from an EMBL/GenBank/DDBJ whole genome shotgun (WGS) entry which is preliminary data.</text>
</comment>
<name>A0AAV6I3R1_9ERIC</name>
<keyword evidence="2" id="KW-1185">Reference proteome</keyword>
<reference evidence="1" key="1">
    <citation type="submission" date="2020-08" db="EMBL/GenBank/DDBJ databases">
        <title>Plant Genome Project.</title>
        <authorList>
            <person name="Zhang R.-G."/>
        </authorList>
    </citation>
    <scope>NUCLEOTIDE SEQUENCE</scope>
    <source>
        <strain evidence="1">WSP0</strain>
        <tissue evidence="1">Leaf</tissue>
    </source>
</reference>
<proteinExistence type="predicted"/>
<dbReference type="EMBL" id="JACTNZ010000012">
    <property type="protein sequence ID" value="KAG5523313.1"/>
    <property type="molecule type" value="Genomic_DNA"/>
</dbReference>
<protein>
    <submittedName>
        <fullName evidence="1">Uncharacterized protein</fullName>
    </submittedName>
</protein>